<reference evidence="2" key="1">
    <citation type="submission" date="2011-12" db="EMBL/GenBank/DDBJ databases">
        <authorList>
            <consortium name="The Broad Institute Genome Sequencing Platform"/>
            <person name="Russ C."/>
            <person name="Tyler B."/>
            <person name="Panabieres F."/>
            <person name="Shan W."/>
            <person name="Tripathy S."/>
            <person name="Grunwald N."/>
            <person name="Machado M."/>
            <person name="Young S.K."/>
            <person name="Zeng Q."/>
            <person name="Gargeya S."/>
            <person name="Fitzgerald M."/>
            <person name="Haas B."/>
            <person name="Abouelleil A."/>
            <person name="Alvarado L."/>
            <person name="Arachchi H.M."/>
            <person name="Berlin A."/>
            <person name="Chapman S.B."/>
            <person name="Gearin G."/>
            <person name="Goldberg J."/>
            <person name="Griggs A."/>
            <person name="Gujja S."/>
            <person name="Hansen M."/>
            <person name="Heiman D."/>
            <person name="Howarth C."/>
            <person name="Larimer J."/>
            <person name="Lui A."/>
            <person name="MacDonald P.J.P."/>
            <person name="McCowen C."/>
            <person name="Montmayeur A."/>
            <person name="Murphy C."/>
            <person name="Neiman D."/>
            <person name="Pearson M."/>
            <person name="Priest M."/>
            <person name="Roberts A."/>
            <person name="Saif S."/>
            <person name="Shea T."/>
            <person name="Sisk P."/>
            <person name="Stolte C."/>
            <person name="Sykes S."/>
            <person name="Wortman J."/>
            <person name="Nusbaum C."/>
            <person name="Birren B."/>
        </authorList>
    </citation>
    <scope>NUCLEOTIDE SEQUENCE [LARGE SCALE GENOMIC DNA]</scope>
    <source>
        <strain evidence="2">INRA-310</strain>
    </source>
</reference>
<accession>W2QYR9</accession>
<evidence type="ECO:0000313" key="1">
    <source>
        <dbReference type="EMBL" id="ETN18126.1"/>
    </source>
</evidence>
<reference evidence="1 2" key="2">
    <citation type="submission" date="2013-11" db="EMBL/GenBank/DDBJ databases">
        <title>The Genome Sequence of Phytophthora parasitica INRA-310.</title>
        <authorList>
            <consortium name="The Broad Institute Genomics Platform"/>
            <person name="Russ C."/>
            <person name="Tyler B."/>
            <person name="Panabieres F."/>
            <person name="Shan W."/>
            <person name="Tripathy S."/>
            <person name="Grunwald N."/>
            <person name="Machado M."/>
            <person name="Johnson C.S."/>
            <person name="Arredondo F."/>
            <person name="Hong C."/>
            <person name="Coffey M."/>
            <person name="Young S.K."/>
            <person name="Zeng Q."/>
            <person name="Gargeya S."/>
            <person name="Fitzgerald M."/>
            <person name="Abouelleil A."/>
            <person name="Alvarado L."/>
            <person name="Chapman S.B."/>
            <person name="Gainer-Dewar J."/>
            <person name="Goldberg J."/>
            <person name="Griggs A."/>
            <person name="Gujja S."/>
            <person name="Hansen M."/>
            <person name="Howarth C."/>
            <person name="Imamovic A."/>
            <person name="Ireland A."/>
            <person name="Larimer J."/>
            <person name="McCowan C."/>
            <person name="Murphy C."/>
            <person name="Pearson M."/>
            <person name="Poon T.W."/>
            <person name="Priest M."/>
            <person name="Roberts A."/>
            <person name="Saif S."/>
            <person name="Shea T."/>
            <person name="Sykes S."/>
            <person name="Wortman J."/>
            <person name="Nusbaum C."/>
            <person name="Birren B."/>
        </authorList>
    </citation>
    <scope>NUCLEOTIDE SEQUENCE [LARGE SCALE GENOMIC DNA]</scope>
    <source>
        <strain evidence="1 2">INRA-310</strain>
    </source>
</reference>
<dbReference type="Proteomes" id="UP000018817">
    <property type="component" value="Unassembled WGS sequence"/>
</dbReference>
<dbReference type="VEuPathDB" id="FungiDB:PPTG_21523"/>
<evidence type="ECO:0000313" key="2">
    <source>
        <dbReference type="Proteomes" id="UP000018817"/>
    </source>
</evidence>
<name>W2QYR9_PHYN3</name>
<proteinExistence type="predicted"/>
<protein>
    <submittedName>
        <fullName evidence="1">Uncharacterized protein</fullName>
    </submittedName>
</protein>
<dbReference type="EMBL" id="KI669566">
    <property type="protein sequence ID" value="ETN18126.1"/>
    <property type="molecule type" value="Genomic_DNA"/>
</dbReference>
<dbReference type="GeneID" id="20190122"/>
<dbReference type="AlphaFoldDB" id="W2QYR9"/>
<dbReference type="RefSeq" id="XP_008896570.1">
    <property type="nucleotide sequence ID" value="XM_008898322.1"/>
</dbReference>
<organism evidence="1 2">
    <name type="scientific">Phytophthora nicotianae (strain INRA-310)</name>
    <name type="common">Phytophthora parasitica</name>
    <dbReference type="NCBI Taxonomy" id="761204"/>
    <lineage>
        <taxon>Eukaryota</taxon>
        <taxon>Sar</taxon>
        <taxon>Stramenopiles</taxon>
        <taxon>Oomycota</taxon>
        <taxon>Peronosporomycetes</taxon>
        <taxon>Peronosporales</taxon>
        <taxon>Peronosporaceae</taxon>
        <taxon>Phytophthora</taxon>
    </lineage>
</organism>
<sequence length="55" mass="6737">MRNANLMPILSFDRRCRPRYEIIKVIVIAVFRQLLVKYARLSETQYALRRRKQKN</sequence>
<gene>
    <name evidence="1" type="ORF">PPTG_21523</name>
</gene>